<proteinExistence type="predicted"/>
<evidence type="ECO:0000313" key="5">
    <source>
        <dbReference type="Proteomes" id="UP000248961"/>
    </source>
</evidence>
<keyword evidence="2" id="KW-0472">Membrane</keyword>
<dbReference type="Pfam" id="PF20237">
    <property type="entry name" value="DUF6594"/>
    <property type="match status" value="1"/>
</dbReference>
<feature type="domain" description="DUF6594" evidence="3">
    <location>
        <begin position="257"/>
        <end position="476"/>
    </location>
</feature>
<gene>
    <name evidence="4" type="ORF">BO97DRAFT_211589</name>
</gene>
<feature type="compositionally biased region" description="Low complexity" evidence="1">
    <location>
        <begin position="52"/>
        <end position="66"/>
    </location>
</feature>
<feature type="region of interest" description="Disordered" evidence="1">
    <location>
        <begin position="1"/>
        <end position="254"/>
    </location>
</feature>
<name>A0A395I839_ASPHC</name>
<dbReference type="RefSeq" id="XP_025554577.1">
    <property type="nucleotide sequence ID" value="XM_025690574.1"/>
</dbReference>
<protein>
    <recommendedName>
        <fullName evidence="3">DUF6594 domain-containing protein</fullName>
    </recommendedName>
</protein>
<reference evidence="4 5" key="1">
    <citation type="submission" date="2018-02" db="EMBL/GenBank/DDBJ databases">
        <title>The genomes of Aspergillus section Nigri reveals drivers in fungal speciation.</title>
        <authorList>
            <consortium name="DOE Joint Genome Institute"/>
            <person name="Vesth T.C."/>
            <person name="Nybo J."/>
            <person name="Theobald S."/>
            <person name="Brandl J."/>
            <person name="Frisvad J.C."/>
            <person name="Nielsen K.F."/>
            <person name="Lyhne E.K."/>
            <person name="Kogle M.E."/>
            <person name="Kuo A."/>
            <person name="Riley R."/>
            <person name="Clum A."/>
            <person name="Nolan M."/>
            <person name="Lipzen A."/>
            <person name="Salamov A."/>
            <person name="Henrissat B."/>
            <person name="Wiebenga A."/>
            <person name="De vries R.P."/>
            <person name="Grigoriev I.V."/>
            <person name="Mortensen U.H."/>
            <person name="Andersen M.R."/>
            <person name="Baker S.E."/>
        </authorList>
    </citation>
    <scope>NUCLEOTIDE SEQUENCE [LARGE SCALE GENOMIC DNA]</scope>
    <source>
        <strain evidence="4 5">CBS 101889</strain>
    </source>
</reference>
<feature type="compositionally biased region" description="Acidic residues" evidence="1">
    <location>
        <begin position="87"/>
        <end position="102"/>
    </location>
</feature>
<keyword evidence="2" id="KW-1133">Transmembrane helix</keyword>
<feature type="compositionally biased region" description="Polar residues" evidence="1">
    <location>
        <begin position="143"/>
        <end position="158"/>
    </location>
</feature>
<dbReference type="VEuPathDB" id="FungiDB:BO97DRAFT_211589"/>
<feature type="transmembrane region" description="Helical" evidence="2">
    <location>
        <begin position="485"/>
        <end position="504"/>
    </location>
</feature>
<feature type="compositionally biased region" description="Low complexity" evidence="1">
    <location>
        <begin position="28"/>
        <end position="44"/>
    </location>
</feature>
<evidence type="ECO:0000256" key="1">
    <source>
        <dbReference type="SAM" id="MobiDB-lite"/>
    </source>
</evidence>
<evidence type="ECO:0000313" key="4">
    <source>
        <dbReference type="EMBL" id="RAL15423.1"/>
    </source>
</evidence>
<dbReference type="GeneID" id="37194863"/>
<dbReference type="PANTHER" id="PTHR34502">
    <property type="entry name" value="DUF6594 DOMAIN-CONTAINING PROTEIN-RELATED"/>
    <property type="match status" value="1"/>
</dbReference>
<sequence length="505" mass="54819">MPLYGSSSRSKKSKKDGASESSTASVLSATSRSTKVSRSSVDRPPVAPPNPASVSKSSDSNSANPSRMQTSAKSAESERIVPNVFEFLDEDVSTSEEDSSAEEDYRSHRFSHSSSTSTQPKMAHVGSGRQSRLAGVGADARSRTSSTMSKASVDSQPLPTAFDIASGVPSLHKARNNPIQHKNPYDVPPGTFTGSSSPEKRSLELSPRPDAFYSRHSASQNRPPLPPSPPRSPEEDLHRPNHKRSCSTKSSPSPSGYGLLAWRLSSSTDNLEPRLPPLYRRFEDVNHRVLLHLQDEIAQMEEDLRVLDEYDQMHRAATAEQQGTTILPASRRMDVQAQVYSSLHYRKEELLGALAHKTEQYNNALSAYSRVLQTLPSASNKDIETYRTWMKESNPIIAAETRFLDHTKDLVSLTPRVVSSSSSPARPVYAAIIIASAAFILPLLAFSMIADFSGRLLVVAVVSGAAAAVASTQSTGADHLVGSQDGWRCASLYFGFMATAALFIP</sequence>
<dbReference type="PANTHER" id="PTHR34502:SF6">
    <property type="entry name" value="DUF6594 DOMAIN-CONTAINING PROTEIN"/>
    <property type="match status" value="1"/>
</dbReference>
<evidence type="ECO:0000259" key="3">
    <source>
        <dbReference type="Pfam" id="PF20237"/>
    </source>
</evidence>
<dbReference type="OrthoDB" id="5416037at2759"/>
<evidence type="ECO:0000256" key="2">
    <source>
        <dbReference type="SAM" id="Phobius"/>
    </source>
</evidence>
<keyword evidence="5" id="KW-1185">Reference proteome</keyword>
<organism evidence="4 5">
    <name type="scientific">Aspergillus homomorphus (strain CBS 101889)</name>
    <dbReference type="NCBI Taxonomy" id="1450537"/>
    <lineage>
        <taxon>Eukaryota</taxon>
        <taxon>Fungi</taxon>
        <taxon>Dikarya</taxon>
        <taxon>Ascomycota</taxon>
        <taxon>Pezizomycotina</taxon>
        <taxon>Eurotiomycetes</taxon>
        <taxon>Eurotiomycetidae</taxon>
        <taxon>Eurotiales</taxon>
        <taxon>Aspergillaceae</taxon>
        <taxon>Aspergillus</taxon>
        <taxon>Aspergillus subgen. Circumdati</taxon>
    </lineage>
</organism>
<dbReference type="EMBL" id="KZ824271">
    <property type="protein sequence ID" value="RAL15423.1"/>
    <property type="molecule type" value="Genomic_DNA"/>
</dbReference>
<feature type="transmembrane region" description="Helical" evidence="2">
    <location>
        <begin position="428"/>
        <end position="449"/>
    </location>
</feature>
<feature type="transmembrane region" description="Helical" evidence="2">
    <location>
        <begin position="456"/>
        <end position="473"/>
    </location>
</feature>
<accession>A0A395I839</accession>
<dbReference type="Proteomes" id="UP000248961">
    <property type="component" value="Unassembled WGS sequence"/>
</dbReference>
<dbReference type="InterPro" id="IPR046529">
    <property type="entry name" value="DUF6594"/>
</dbReference>
<dbReference type="AlphaFoldDB" id="A0A395I839"/>
<keyword evidence="2" id="KW-0812">Transmembrane</keyword>